<dbReference type="Proteomes" id="UP001186974">
    <property type="component" value="Unassembled WGS sequence"/>
</dbReference>
<proteinExistence type="predicted"/>
<protein>
    <submittedName>
        <fullName evidence="1">Uncharacterized protein</fullName>
    </submittedName>
</protein>
<accession>A0ACC3DT51</accession>
<evidence type="ECO:0000313" key="1">
    <source>
        <dbReference type="EMBL" id="KAK3079826.1"/>
    </source>
</evidence>
<organism evidence="1 2">
    <name type="scientific">Coniosporium uncinatum</name>
    <dbReference type="NCBI Taxonomy" id="93489"/>
    <lineage>
        <taxon>Eukaryota</taxon>
        <taxon>Fungi</taxon>
        <taxon>Dikarya</taxon>
        <taxon>Ascomycota</taxon>
        <taxon>Pezizomycotina</taxon>
        <taxon>Dothideomycetes</taxon>
        <taxon>Dothideomycetes incertae sedis</taxon>
        <taxon>Coniosporium</taxon>
    </lineage>
</organism>
<sequence length="331" mass="37119">MNEYKFALRDIVSGKCIRQLSTTPATPPIPIPRDSQTAQLPDGRTLGYSEYGSSNPSDKAIFYFYGTPSSRLAASWTHDIASSLGARIICVDRPGFGLSTFLPSRKNLDWPTDVLHLLRHLRIDHFRVLGASGGGPYALACARALPRDVLRGVGVWSGVGPREAGWSDIWPEARLLWNLYSYFPSAVRLVVDNAVVPMVQNPNRAMLKARFLKEIAWMPEAEKAVLYGKDGKSVDTLLDSVRESFRQGSRGYLQEMKLLARPWGFQVEDISFEHVRLWYGTEDVNTPARMGCYIADRLKRPLLQVWVGHTHFTSPVGGGERVLRAMLRDIE</sequence>
<reference evidence="1" key="1">
    <citation type="submission" date="2024-09" db="EMBL/GenBank/DDBJ databases">
        <title>Black Yeasts Isolated from many extreme environments.</title>
        <authorList>
            <person name="Coleine C."/>
            <person name="Stajich J.E."/>
            <person name="Selbmann L."/>
        </authorList>
    </citation>
    <scope>NUCLEOTIDE SEQUENCE</scope>
    <source>
        <strain evidence="1">CCFEE 5737</strain>
    </source>
</reference>
<gene>
    <name evidence="1" type="ORF">LTS18_003799</name>
</gene>
<evidence type="ECO:0000313" key="2">
    <source>
        <dbReference type="Proteomes" id="UP001186974"/>
    </source>
</evidence>
<dbReference type="EMBL" id="JAWDJW010000898">
    <property type="protein sequence ID" value="KAK3079826.1"/>
    <property type="molecule type" value="Genomic_DNA"/>
</dbReference>
<keyword evidence="2" id="KW-1185">Reference proteome</keyword>
<name>A0ACC3DT51_9PEZI</name>
<comment type="caution">
    <text evidence="1">The sequence shown here is derived from an EMBL/GenBank/DDBJ whole genome shotgun (WGS) entry which is preliminary data.</text>
</comment>